<reference evidence="1" key="1">
    <citation type="submission" date="2023-03" db="EMBL/GenBank/DDBJ databases">
        <authorList>
            <person name="Shen W."/>
            <person name="Cai J."/>
        </authorList>
    </citation>
    <scope>NUCLEOTIDE SEQUENCE</scope>
    <source>
        <strain evidence="1">P96-3</strain>
    </source>
</reference>
<evidence type="ECO:0008006" key="3">
    <source>
        <dbReference type="Google" id="ProtNLM"/>
    </source>
</evidence>
<evidence type="ECO:0000313" key="2">
    <source>
        <dbReference type="Proteomes" id="UP001268577"/>
    </source>
</evidence>
<proteinExistence type="predicted"/>
<dbReference type="AlphaFoldDB" id="A0AAW8U5Y1"/>
<dbReference type="RefSeq" id="WP_311985609.1">
    <property type="nucleotide sequence ID" value="NZ_JARQBZ010000029.1"/>
</dbReference>
<gene>
    <name evidence="1" type="ORF">P7H70_12780</name>
</gene>
<dbReference type="EMBL" id="JARQBZ010000029">
    <property type="protein sequence ID" value="MDT2834913.1"/>
    <property type="molecule type" value="Genomic_DNA"/>
</dbReference>
<accession>A0AAW8U5Y1</accession>
<protein>
    <recommendedName>
        <fullName evidence="3">Transposase</fullName>
    </recommendedName>
</protein>
<name>A0AAW8U5Y1_9ENTE</name>
<organism evidence="1 2">
    <name type="scientific">Vagococcus carniphilus</name>
    <dbReference type="NCBI Taxonomy" id="218144"/>
    <lineage>
        <taxon>Bacteria</taxon>
        <taxon>Bacillati</taxon>
        <taxon>Bacillota</taxon>
        <taxon>Bacilli</taxon>
        <taxon>Lactobacillales</taxon>
        <taxon>Enterococcaceae</taxon>
        <taxon>Vagococcus</taxon>
    </lineage>
</organism>
<evidence type="ECO:0000313" key="1">
    <source>
        <dbReference type="EMBL" id="MDT2834913.1"/>
    </source>
</evidence>
<sequence>MKTNISKAKKLPVRIAPFVDRLIKPSSLSSLVRIAIVSGIEKESCV</sequence>
<dbReference type="Proteomes" id="UP001268577">
    <property type="component" value="Unassembled WGS sequence"/>
</dbReference>
<comment type="caution">
    <text evidence="1">The sequence shown here is derived from an EMBL/GenBank/DDBJ whole genome shotgun (WGS) entry which is preliminary data.</text>
</comment>